<dbReference type="EMBL" id="KE504125">
    <property type="protein sequence ID" value="EPT04838.1"/>
    <property type="molecule type" value="Genomic_DNA"/>
</dbReference>
<dbReference type="Proteomes" id="UP000015241">
    <property type="component" value="Unassembled WGS sequence"/>
</dbReference>
<dbReference type="eggNOG" id="ENOG502SVPR">
    <property type="taxonomic scope" value="Eukaryota"/>
</dbReference>
<gene>
    <name evidence="2" type="ORF">FOMPIDRAFT_82815</name>
</gene>
<proteinExistence type="predicted"/>
<dbReference type="OrthoDB" id="3167300at2759"/>
<name>S8EKW7_FOMSC</name>
<sequence length="356" mass="40231">MLPVELLREILSWYLEICTPADNKSTSLSFLDSTSLKPEWNAVQPLSLVSKVVRRMTLEAWFQVFQVRDAEHLEDLSPIPEVASWTRTVHWITPLGITSSSDASNFRPEFGYQYSLSAFHRLNKLRYDANDGFFSPLMLNAVAEPPPTLIEFEMRYHMWPGPNEVVPIALAFPHLRVLELHQETMWCSLCNLCAGLQVSEAPPPKIVYTEGDGLPKIYNHYLACLEQLHTVRLSVAFTFDQPGAASLQKLKTPWRGECGECTARMLTDDEFVEEWEAKNRDEKRPPSLREVVWTFTPKSFLNSVSGESEVEGEEDDDVDADGSSDEQNAGKDNSNEDDADDDGEGDAREGDHNAPY</sequence>
<evidence type="ECO:0000256" key="1">
    <source>
        <dbReference type="SAM" id="MobiDB-lite"/>
    </source>
</evidence>
<dbReference type="HOGENOM" id="CLU_063720_0_0_1"/>
<keyword evidence="3" id="KW-1185">Reference proteome</keyword>
<dbReference type="InParanoid" id="S8EKW7"/>
<organism evidence="2 3">
    <name type="scientific">Fomitopsis schrenkii</name>
    <name type="common">Brown rot fungus</name>
    <dbReference type="NCBI Taxonomy" id="2126942"/>
    <lineage>
        <taxon>Eukaryota</taxon>
        <taxon>Fungi</taxon>
        <taxon>Dikarya</taxon>
        <taxon>Basidiomycota</taxon>
        <taxon>Agaricomycotina</taxon>
        <taxon>Agaricomycetes</taxon>
        <taxon>Polyporales</taxon>
        <taxon>Fomitopsis</taxon>
    </lineage>
</organism>
<feature type="compositionally biased region" description="Basic and acidic residues" evidence="1">
    <location>
        <begin position="345"/>
        <end position="356"/>
    </location>
</feature>
<evidence type="ECO:0000313" key="2">
    <source>
        <dbReference type="EMBL" id="EPT04838.1"/>
    </source>
</evidence>
<feature type="compositionally biased region" description="Acidic residues" evidence="1">
    <location>
        <begin position="308"/>
        <end position="324"/>
    </location>
</feature>
<accession>S8EKW7</accession>
<feature type="compositionally biased region" description="Acidic residues" evidence="1">
    <location>
        <begin position="335"/>
        <end position="344"/>
    </location>
</feature>
<reference evidence="2 3" key="1">
    <citation type="journal article" date="2012" name="Science">
        <title>The Paleozoic origin of enzymatic lignin decomposition reconstructed from 31 fungal genomes.</title>
        <authorList>
            <person name="Floudas D."/>
            <person name="Binder M."/>
            <person name="Riley R."/>
            <person name="Barry K."/>
            <person name="Blanchette R.A."/>
            <person name="Henrissat B."/>
            <person name="Martinez A.T."/>
            <person name="Otillar R."/>
            <person name="Spatafora J.W."/>
            <person name="Yadav J.S."/>
            <person name="Aerts A."/>
            <person name="Benoit I."/>
            <person name="Boyd A."/>
            <person name="Carlson A."/>
            <person name="Copeland A."/>
            <person name="Coutinho P.M."/>
            <person name="de Vries R.P."/>
            <person name="Ferreira P."/>
            <person name="Findley K."/>
            <person name="Foster B."/>
            <person name="Gaskell J."/>
            <person name="Glotzer D."/>
            <person name="Gorecki P."/>
            <person name="Heitman J."/>
            <person name="Hesse C."/>
            <person name="Hori C."/>
            <person name="Igarashi K."/>
            <person name="Jurgens J.A."/>
            <person name="Kallen N."/>
            <person name="Kersten P."/>
            <person name="Kohler A."/>
            <person name="Kuees U."/>
            <person name="Kumar T.K.A."/>
            <person name="Kuo A."/>
            <person name="LaButti K."/>
            <person name="Larrondo L.F."/>
            <person name="Lindquist E."/>
            <person name="Ling A."/>
            <person name="Lombard V."/>
            <person name="Lucas S."/>
            <person name="Lundell T."/>
            <person name="Martin R."/>
            <person name="McLaughlin D.J."/>
            <person name="Morgenstern I."/>
            <person name="Morin E."/>
            <person name="Murat C."/>
            <person name="Nagy L.G."/>
            <person name="Nolan M."/>
            <person name="Ohm R.A."/>
            <person name="Patyshakuliyeva A."/>
            <person name="Rokas A."/>
            <person name="Ruiz-Duenas F.J."/>
            <person name="Sabat G."/>
            <person name="Salamov A."/>
            <person name="Samejima M."/>
            <person name="Schmutz J."/>
            <person name="Slot J.C."/>
            <person name="St John F."/>
            <person name="Stenlid J."/>
            <person name="Sun H."/>
            <person name="Sun S."/>
            <person name="Syed K."/>
            <person name="Tsang A."/>
            <person name="Wiebenga A."/>
            <person name="Young D."/>
            <person name="Pisabarro A."/>
            <person name="Eastwood D.C."/>
            <person name="Martin F."/>
            <person name="Cullen D."/>
            <person name="Grigoriev I.V."/>
            <person name="Hibbett D.S."/>
        </authorList>
    </citation>
    <scope>NUCLEOTIDE SEQUENCE</scope>
    <source>
        <strain evidence="3">FP-58527</strain>
    </source>
</reference>
<feature type="region of interest" description="Disordered" evidence="1">
    <location>
        <begin position="303"/>
        <end position="356"/>
    </location>
</feature>
<dbReference type="AlphaFoldDB" id="S8EKW7"/>
<protein>
    <submittedName>
        <fullName evidence="2">Uncharacterized protein</fullName>
    </submittedName>
</protein>
<evidence type="ECO:0000313" key="3">
    <source>
        <dbReference type="Proteomes" id="UP000015241"/>
    </source>
</evidence>